<keyword evidence="2" id="KW-1003">Cell membrane</keyword>
<evidence type="ECO:0000256" key="4">
    <source>
        <dbReference type="ARBA" id="ARBA00023180"/>
    </source>
</evidence>
<keyword evidence="2" id="KW-0472">Membrane</keyword>
<dbReference type="Pfam" id="PF24606">
    <property type="entry name" value="CEMIP_beta-hel"/>
    <property type="match status" value="1"/>
</dbReference>
<dbReference type="AlphaFoldDB" id="A0AAW0SCX8"/>
<dbReference type="CDD" id="cd00102">
    <property type="entry name" value="IPT"/>
    <property type="match status" value="1"/>
</dbReference>
<gene>
    <name evidence="6" type="ORF">O3P69_010946</name>
</gene>
<dbReference type="PROSITE" id="PS51484">
    <property type="entry name" value="G8"/>
    <property type="match status" value="1"/>
</dbReference>
<dbReference type="InterPro" id="IPR052387">
    <property type="entry name" value="Fibrocystin"/>
</dbReference>
<comment type="caution">
    <text evidence="6">The sequence shown here is derived from an EMBL/GenBank/DDBJ whole genome shotgun (WGS) entry which is preliminary data.</text>
</comment>
<evidence type="ECO:0000313" key="7">
    <source>
        <dbReference type="Proteomes" id="UP001487740"/>
    </source>
</evidence>
<dbReference type="Pfam" id="PF10162">
    <property type="entry name" value="G8"/>
    <property type="match status" value="1"/>
</dbReference>
<dbReference type="InterPro" id="IPR013783">
    <property type="entry name" value="Ig-like_fold"/>
</dbReference>
<dbReference type="GO" id="GO:0005886">
    <property type="term" value="C:plasma membrane"/>
    <property type="evidence" value="ECO:0007669"/>
    <property type="project" value="UniProtKB-SubCell"/>
</dbReference>
<dbReference type="PANTHER" id="PTHR46769:SF2">
    <property type="entry name" value="FIBROCYSTIN-L ISOFORM 2 PRECURSOR-RELATED"/>
    <property type="match status" value="1"/>
</dbReference>
<name>A0AAW0SCX8_SCYPA</name>
<dbReference type="SUPFAM" id="SSF51126">
    <property type="entry name" value="Pectin lyase-like"/>
    <property type="match status" value="1"/>
</dbReference>
<comment type="subcellular location">
    <subcellularLocation>
        <location evidence="1">Cell membrane</location>
    </subcellularLocation>
</comment>
<dbReference type="InterPro" id="IPR019316">
    <property type="entry name" value="G8_domain"/>
</dbReference>
<keyword evidence="7" id="KW-1185">Reference proteome</keyword>
<proteinExistence type="predicted"/>
<keyword evidence="4" id="KW-0325">Glycoprotein</keyword>
<protein>
    <recommendedName>
        <fullName evidence="5">G8 domain-containing protein</fullName>
    </recommendedName>
</protein>
<evidence type="ECO:0000259" key="5">
    <source>
        <dbReference type="PROSITE" id="PS51484"/>
    </source>
</evidence>
<dbReference type="Pfam" id="PF01833">
    <property type="entry name" value="TIG"/>
    <property type="match status" value="3"/>
</dbReference>
<dbReference type="CDD" id="cd00603">
    <property type="entry name" value="IPT_PCSR"/>
    <property type="match status" value="2"/>
</dbReference>
<organism evidence="6 7">
    <name type="scientific">Scylla paramamosain</name>
    <name type="common">Mud crab</name>
    <dbReference type="NCBI Taxonomy" id="85552"/>
    <lineage>
        <taxon>Eukaryota</taxon>
        <taxon>Metazoa</taxon>
        <taxon>Ecdysozoa</taxon>
        <taxon>Arthropoda</taxon>
        <taxon>Crustacea</taxon>
        <taxon>Multicrustacea</taxon>
        <taxon>Malacostraca</taxon>
        <taxon>Eumalacostraca</taxon>
        <taxon>Eucarida</taxon>
        <taxon>Decapoda</taxon>
        <taxon>Pleocyemata</taxon>
        <taxon>Brachyura</taxon>
        <taxon>Eubrachyura</taxon>
        <taxon>Portunoidea</taxon>
        <taxon>Portunidae</taxon>
        <taxon>Portuninae</taxon>
        <taxon>Scylla</taxon>
    </lineage>
</organism>
<feature type="domain" description="G8" evidence="5">
    <location>
        <begin position="269"/>
        <end position="392"/>
    </location>
</feature>
<dbReference type="Proteomes" id="UP001487740">
    <property type="component" value="Unassembled WGS sequence"/>
</dbReference>
<dbReference type="SUPFAM" id="SSF81296">
    <property type="entry name" value="E set domains"/>
    <property type="match status" value="3"/>
</dbReference>
<evidence type="ECO:0000256" key="1">
    <source>
        <dbReference type="ARBA" id="ARBA00004236"/>
    </source>
</evidence>
<reference evidence="6 7" key="1">
    <citation type="submission" date="2023-03" db="EMBL/GenBank/DDBJ databases">
        <title>High-quality genome of Scylla paramamosain provides insights in environmental adaptation.</title>
        <authorList>
            <person name="Zhang L."/>
        </authorList>
    </citation>
    <scope>NUCLEOTIDE SEQUENCE [LARGE SCALE GENOMIC DNA]</scope>
    <source>
        <strain evidence="6">LZ_2023a</strain>
        <tissue evidence="6">Muscle</tissue>
    </source>
</reference>
<evidence type="ECO:0000256" key="2">
    <source>
        <dbReference type="ARBA" id="ARBA00022475"/>
    </source>
</evidence>
<dbReference type="InterPro" id="IPR002909">
    <property type="entry name" value="IPT_dom"/>
</dbReference>
<dbReference type="InterPro" id="IPR014756">
    <property type="entry name" value="Ig_E-set"/>
</dbReference>
<dbReference type="PANTHER" id="PTHR46769">
    <property type="entry name" value="POLYCYSTIC KIDNEY AND HEPATIC DISEASE 1 (AUTOSOMAL RECESSIVE)-LIKE 1"/>
    <property type="match status" value="1"/>
</dbReference>
<dbReference type="Gene3D" id="2.160.20.10">
    <property type="entry name" value="Single-stranded right-handed beta-helix, Pectin lyase-like"/>
    <property type="match status" value="1"/>
</dbReference>
<evidence type="ECO:0000313" key="6">
    <source>
        <dbReference type="EMBL" id="KAK8372660.1"/>
    </source>
</evidence>
<dbReference type="EMBL" id="JARAKH010001681">
    <property type="protein sequence ID" value="KAK8372660.1"/>
    <property type="molecule type" value="Genomic_DNA"/>
</dbReference>
<dbReference type="SMART" id="SM01225">
    <property type="entry name" value="G8"/>
    <property type="match status" value="1"/>
</dbReference>
<dbReference type="InterPro" id="IPR011050">
    <property type="entry name" value="Pectin_lyase_fold/virulence"/>
</dbReference>
<dbReference type="InterPro" id="IPR012334">
    <property type="entry name" value="Pectin_lyas_fold"/>
</dbReference>
<accession>A0AAW0SCX8</accession>
<sequence>MLLSVTPSTDVVSSTTLTLDGTGFTLSGGTPEVTVGGKRCGLVSPASPTSLQCIVPALGGGKHEVVVRDAVYGDSNNLSISLIFSLTSLTPSSGSFGGARIMLAGQGFDPDGGSLVTLCDLPCDLVSSDSTTAITCVAPALPHSEADVTCDVVVSSPNGLSASLLGGFTYQLALTLSLTGLEPQRGGTAGGTSLTLTGTGFGLSGNKVTIGGSECKVTQEGPTSITCITEAHQGSGQFQVKVTAPGKGLAAAQNNSGIFSYIDLWSSPFTWGSEPPPSQGQLVVVTQGKTLLLDQSTPVLKMLLIQGGHVVFDVETVEELVLWAEYILIVGGGSLSIGSEDQPFPGEAVIELHSNTHSTELPLYGAKVLAVRDGTLDLHGRHVPITWTHLAHTASLGDTNLTLSLPVTLRQGDQVVIATTENRFYMKENEVRTIASVSEDGLEVTLTEALEHTHLSVTQTLGGHTVETRAEVGLLTHNVKIQGNVGTDFSVAIEGCDTAFRPDQHATQSSFNGRHGDEIGGDQFGATVILSGKFPDLDLVMGRIEYVEVTKTGQAFQLGRYPLHFHLAGDMGGSYIRGCSIHHTYNRAVTMHSTNNLLVEHNVAYNNMGHAIFTEDGVEQNSVVQYNLAVYTRTSSSLLNVDVTRSSFWVVNPNNIFRHNAAASGTHFGYWYRLDHHPSGPSTTNIYCQNTEQMGLFFNNTAHSMGRYGLWVFSNPGYHPKSDICGGRDVVAKWESFTAWHCERGAEAVSGTKLQFHNFVMLDNQQAGMEMVSVKGGFGQDDSPGIFNSLVVCHSALNSSACTSGTSGIVAPKTQIFSISNVTFVNFDEGGSAALSGCSQCRNYQGGYRAQVKGLAFENSPNKIRFQWEHETIWIDADGSLTGEPEANVVPTMGILPTDSCTQEAAFSVTKNVPGSVCRGAMKFLRVAVTNPSPSSLLGKDLVVSNDFGATHIPYLMLRIGGAGWMGLVYTGATFDFNFENANQFVNMSYKTNTKFMTRNDYYFVKHTLTQTPDRIETTKGERESLESLPDPTTNIHGDFYWDTDSKELTYMGKSKVRVC</sequence>
<dbReference type="SMART" id="SM00429">
    <property type="entry name" value="IPT"/>
    <property type="match status" value="2"/>
</dbReference>
<dbReference type="Gene3D" id="2.60.40.10">
    <property type="entry name" value="Immunoglobulins"/>
    <property type="match status" value="3"/>
</dbReference>
<keyword evidence="3" id="KW-0732">Signal</keyword>
<dbReference type="InterPro" id="IPR055401">
    <property type="entry name" value="CEMIP_beta-hel_dom"/>
</dbReference>
<evidence type="ECO:0000256" key="3">
    <source>
        <dbReference type="ARBA" id="ARBA00022729"/>
    </source>
</evidence>